<protein>
    <submittedName>
        <fullName evidence="2">Winged helix-turn-helix transcriptional regulator</fullName>
    </submittedName>
</protein>
<dbReference type="KEGG" id="hlo:J0X27_08885"/>
<dbReference type="AlphaFoldDB" id="A0A8A2UE70"/>
<dbReference type="InterPro" id="IPR036390">
    <property type="entry name" value="WH_DNA-bd_sf"/>
</dbReference>
<name>A0A8A2UE70_9EURY</name>
<dbReference type="EMBL" id="CP071463">
    <property type="protein sequence ID" value="QSW86976.1"/>
    <property type="molecule type" value="Genomic_DNA"/>
</dbReference>
<dbReference type="InterPro" id="IPR036388">
    <property type="entry name" value="WH-like_DNA-bd_sf"/>
</dbReference>
<dbReference type="SUPFAM" id="SSF46785">
    <property type="entry name" value="Winged helix' DNA-binding domain"/>
    <property type="match status" value="1"/>
</dbReference>
<dbReference type="Pfam" id="PF01638">
    <property type="entry name" value="HxlR"/>
    <property type="match status" value="1"/>
</dbReference>
<dbReference type="OrthoDB" id="10490at2157"/>
<accession>A0A8A2UE70</accession>
<evidence type="ECO:0000313" key="3">
    <source>
        <dbReference type="Proteomes" id="UP000663191"/>
    </source>
</evidence>
<reference evidence="2 3" key="1">
    <citation type="journal article" date="2006" name="Int. J. Syst. Evol. Microbiol.">
        <title>Haloterrigena longa sp. nov. and Haloterrigena limicola sp. nov., extremely halophilic archaea isolated from a salt lake.</title>
        <authorList>
            <person name="Cui H.L."/>
            <person name="Tohty D."/>
            <person name="Zhou P.J."/>
            <person name="Liu S.J."/>
        </authorList>
    </citation>
    <scope>NUCLEOTIDE SEQUENCE [LARGE SCALE GENOMIC DNA]</scope>
    <source>
        <strain evidence="2 3">ABH32</strain>
    </source>
</reference>
<organism evidence="2 3">
    <name type="scientific">Natrinema longum</name>
    <dbReference type="NCBI Taxonomy" id="370324"/>
    <lineage>
        <taxon>Archaea</taxon>
        <taxon>Methanobacteriati</taxon>
        <taxon>Methanobacteriota</taxon>
        <taxon>Stenosarchaea group</taxon>
        <taxon>Halobacteria</taxon>
        <taxon>Halobacteriales</taxon>
        <taxon>Natrialbaceae</taxon>
        <taxon>Natrinema</taxon>
    </lineage>
</organism>
<dbReference type="GeneID" id="300786237"/>
<dbReference type="InterPro" id="IPR002577">
    <property type="entry name" value="HTH_HxlR"/>
</dbReference>
<dbReference type="Proteomes" id="UP000663191">
    <property type="component" value="Chromosome"/>
</dbReference>
<proteinExistence type="predicted"/>
<gene>
    <name evidence="2" type="ORF">J0X27_08885</name>
</gene>
<dbReference type="RefSeq" id="WP_207272061.1">
    <property type="nucleotide sequence ID" value="NZ_CP071463.1"/>
</dbReference>
<dbReference type="PROSITE" id="PS51118">
    <property type="entry name" value="HTH_HXLR"/>
    <property type="match status" value="1"/>
</dbReference>
<feature type="domain" description="HTH hxlR-type" evidence="1">
    <location>
        <begin position="1"/>
        <end position="32"/>
    </location>
</feature>
<sequence length="32" mass="3874">MPPRVEYDLTDDGDELRRRLQSLLEWAADREQ</sequence>
<evidence type="ECO:0000313" key="2">
    <source>
        <dbReference type="EMBL" id="QSW86976.1"/>
    </source>
</evidence>
<dbReference type="Gene3D" id="1.10.10.10">
    <property type="entry name" value="Winged helix-like DNA-binding domain superfamily/Winged helix DNA-binding domain"/>
    <property type="match status" value="1"/>
</dbReference>
<evidence type="ECO:0000259" key="1">
    <source>
        <dbReference type="PROSITE" id="PS51118"/>
    </source>
</evidence>
<keyword evidence="3" id="KW-1185">Reference proteome</keyword>